<dbReference type="PANTHER" id="PTHR47953">
    <property type="entry name" value="OS08G0105600 PROTEIN"/>
    <property type="match status" value="1"/>
</dbReference>
<dbReference type="GO" id="GO:0016020">
    <property type="term" value="C:membrane"/>
    <property type="evidence" value="ECO:0007669"/>
    <property type="project" value="UniProtKB-SubCell"/>
</dbReference>
<reference evidence="14" key="2">
    <citation type="submission" date="2021-12" db="EMBL/GenBank/DDBJ databases">
        <title>Resequencing data analysis of finger millet.</title>
        <authorList>
            <person name="Hatakeyama M."/>
            <person name="Aluri S."/>
            <person name="Balachadran M.T."/>
            <person name="Sivarajan S.R."/>
            <person name="Poveda L."/>
            <person name="Shimizu-Inatsugi R."/>
            <person name="Schlapbach R."/>
            <person name="Sreeman S.M."/>
            <person name="Shimizu K.K."/>
        </authorList>
    </citation>
    <scope>NUCLEOTIDE SEQUENCE</scope>
</reference>
<keyword evidence="15" id="KW-1185">Reference proteome</keyword>
<dbReference type="GO" id="GO:0004497">
    <property type="term" value="F:monooxygenase activity"/>
    <property type="evidence" value="ECO:0007669"/>
    <property type="project" value="UniProtKB-KW"/>
</dbReference>
<organism evidence="14 15">
    <name type="scientific">Eleusine coracana subsp. coracana</name>
    <dbReference type="NCBI Taxonomy" id="191504"/>
    <lineage>
        <taxon>Eukaryota</taxon>
        <taxon>Viridiplantae</taxon>
        <taxon>Streptophyta</taxon>
        <taxon>Embryophyta</taxon>
        <taxon>Tracheophyta</taxon>
        <taxon>Spermatophyta</taxon>
        <taxon>Magnoliopsida</taxon>
        <taxon>Liliopsida</taxon>
        <taxon>Poales</taxon>
        <taxon>Poaceae</taxon>
        <taxon>PACMAD clade</taxon>
        <taxon>Chloridoideae</taxon>
        <taxon>Cynodonteae</taxon>
        <taxon>Eleusininae</taxon>
        <taxon>Eleusine</taxon>
    </lineage>
</organism>
<reference evidence="14" key="1">
    <citation type="journal article" date="2018" name="DNA Res.">
        <title>Multiple hybrid de novo genome assembly of finger millet, an orphan allotetraploid crop.</title>
        <authorList>
            <person name="Hatakeyama M."/>
            <person name="Aluri S."/>
            <person name="Balachadran M.T."/>
            <person name="Sivarajan S.R."/>
            <person name="Patrignani A."/>
            <person name="Gruter S."/>
            <person name="Poveda L."/>
            <person name="Shimizu-Inatsugi R."/>
            <person name="Baeten J."/>
            <person name="Francoijs K.J."/>
            <person name="Nataraja K.N."/>
            <person name="Reddy Y.A.N."/>
            <person name="Phadnis S."/>
            <person name="Ravikumar R.L."/>
            <person name="Schlapbach R."/>
            <person name="Sreeman S.M."/>
            <person name="Shimizu K.K."/>
        </authorList>
    </citation>
    <scope>NUCLEOTIDE SEQUENCE</scope>
</reference>
<evidence type="ECO:0000256" key="4">
    <source>
        <dbReference type="ARBA" id="ARBA00022617"/>
    </source>
</evidence>
<dbReference type="GO" id="GO:0016705">
    <property type="term" value="F:oxidoreductase activity, acting on paired donors, with incorporation or reduction of molecular oxygen"/>
    <property type="evidence" value="ECO:0007669"/>
    <property type="project" value="InterPro"/>
</dbReference>
<dbReference type="InterPro" id="IPR052306">
    <property type="entry name" value="CYP450_71D"/>
</dbReference>
<dbReference type="EMBL" id="BQKI01000013">
    <property type="protein sequence ID" value="GJN06883.1"/>
    <property type="molecule type" value="Genomic_DNA"/>
</dbReference>
<comment type="cofactor">
    <cofactor evidence="1 12">
        <name>heme</name>
        <dbReference type="ChEBI" id="CHEBI:30413"/>
    </cofactor>
</comment>
<feature type="binding site" description="axial binding residue" evidence="12">
    <location>
        <position position="287"/>
    </location>
    <ligand>
        <name>heme</name>
        <dbReference type="ChEBI" id="CHEBI:30413"/>
    </ligand>
    <ligandPart>
        <name>Fe</name>
        <dbReference type="ChEBI" id="CHEBI:18248"/>
    </ligandPart>
</feature>
<proteinExistence type="inferred from homology"/>
<dbReference type="PRINTS" id="PR00463">
    <property type="entry name" value="EP450I"/>
</dbReference>
<evidence type="ECO:0000256" key="10">
    <source>
        <dbReference type="ARBA" id="ARBA00023033"/>
    </source>
</evidence>
<sequence length="347" mass="39615">MRDLARRHGPVMMLHIGEVATVVLSSREAARHRVRDPAAEPHHKRNHQRWPGHRLRRLRSPRAGFNPADLLWPSSRLARWISSAERRAEEARKTVFRTLDDIIKDQIERLESGAGAGEAEVLLKIQRDGQLRIPLHMDVIKGVIFDIFAAGSETAATVFEWVMAELMRNPKAMQRAVAEVRSVFSACGTIPEHALKYLPLVIRETLRLHPPLPLLVPREAREPCRVLGYDVLPGAMVVVNVWALGCDERYWPGDPEEFRPERFEGSEVDFKDADFELLPFGAGRRICPGVMFGLANVELSLASLLFHFDWEPPNVADPTQFDMTKAFDVTMRRKFSLLLELRHLKRH</sequence>
<evidence type="ECO:0000256" key="6">
    <source>
        <dbReference type="ARBA" id="ARBA00022723"/>
    </source>
</evidence>
<dbReference type="GO" id="GO:0020037">
    <property type="term" value="F:heme binding"/>
    <property type="evidence" value="ECO:0007669"/>
    <property type="project" value="InterPro"/>
</dbReference>
<protein>
    <submittedName>
        <fullName evidence="14">Uncharacterized protein</fullName>
    </submittedName>
</protein>
<dbReference type="InterPro" id="IPR036396">
    <property type="entry name" value="Cyt_P450_sf"/>
</dbReference>
<dbReference type="AlphaFoldDB" id="A0AAV5D7H5"/>
<comment type="caution">
    <text evidence="14">The sequence shown here is derived from an EMBL/GenBank/DDBJ whole genome shotgun (WGS) entry which is preliminary data.</text>
</comment>
<evidence type="ECO:0000313" key="14">
    <source>
        <dbReference type="EMBL" id="GJN06883.1"/>
    </source>
</evidence>
<dbReference type="Gene3D" id="1.10.630.10">
    <property type="entry name" value="Cytochrome P450"/>
    <property type="match status" value="1"/>
</dbReference>
<keyword evidence="4 12" id="KW-0349">Heme</keyword>
<evidence type="ECO:0000256" key="9">
    <source>
        <dbReference type="ARBA" id="ARBA00023004"/>
    </source>
</evidence>
<evidence type="ECO:0000256" key="12">
    <source>
        <dbReference type="PIRSR" id="PIRSR602401-1"/>
    </source>
</evidence>
<dbReference type="GO" id="GO:0005506">
    <property type="term" value="F:iron ion binding"/>
    <property type="evidence" value="ECO:0007669"/>
    <property type="project" value="InterPro"/>
</dbReference>
<dbReference type="SUPFAM" id="SSF48264">
    <property type="entry name" value="Cytochrome P450"/>
    <property type="match status" value="1"/>
</dbReference>
<dbReference type="Pfam" id="PF00067">
    <property type="entry name" value="p450"/>
    <property type="match status" value="1"/>
</dbReference>
<dbReference type="PRINTS" id="PR00385">
    <property type="entry name" value="P450"/>
</dbReference>
<evidence type="ECO:0000256" key="1">
    <source>
        <dbReference type="ARBA" id="ARBA00001971"/>
    </source>
</evidence>
<dbReference type="InterPro" id="IPR017972">
    <property type="entry name" value="Cyt_P450_CS"/>
</dbReference>
<keyword evidence="9 12" id="KW-0408">Iron</keyword>
<evidence type="ECO:0000256" key="7">
    <source>
        <dbReference type="ARBA" id="ARBA00022989"/>
    </source>
</evidence>
<keyword evidence="11" id="KW-0472">Membrane</keyword>
<comment type="subcellular location">
    <subcellularLocation>
        <location evidence="2">Membrane</location>
        <topology evidence="2">Single-pass membrane protein</topology>
    </subcellularLocation>
</comment>
<evidence type="ECO:0000256" key="11">
    <source>
        <dbReference type="ARBA" id="ARBA00023136"/>
    </source>
</evidence>
<comment type="similarity">
    <text evidence="3 13">Belongs to the cytochrome P450 family.</text>
</comment>
<keyword evidence="7" id="KW-1133">Transmembrane helix</keyword>
<name>A0AAV5D7H5_ELECO</name>
<accession>A0AAV5D7H5</accession>
<gene>
    <name evidence="14" type="primary">ga24655</name>
    <name evidence="14" type="ORF">PR202_ga24655</name>
</gene>
<dbReference type="InterPro" id="IPR001128">
    <property type="entry name" value="Cyt_P450"/>
</dbReference>
<keyword evidence="10 13" id="KW-0503">Monooxygenase</keyword>
<keyword evidence="6 12" id="KW-0479">Metal-binding</keyword>
<keyword evidence="5" id="KW-0812">Transmembrane</keyword>
<dbReference type="PROSITE" id="PS00086">
    <property type="entry name" value="CYTOCHROME_P450"/>
    <property type="match status" value="1"/>
</dbReference>
<evidence type="ECO:0000256" key="3">
    <source>
        <dbReference type="ARBA" id="ARBA00010617"/>
    </source>
</evidence>
<keyword evidence="8 13" id="KW-0560">Oxidoreductase</keyword>
<evidence type="ECO:0000256" key="5">
    <source>
        <dbReference type="ARBA" id="ARBA00022692"/>
    </source>
</evidence>
<evidence type="ECO:0000256" key="8">
    <source>
        <dbReference type="ARBA" id="ARBA00023002"/>
    </source>
</evidence>
<dbReference type="Proteomes" id="UP001054889">
    <property type="component" value="Unassembled WGS sequence"/>
</dbReference>
<dbReference type="PANTHER" id="PTHR47953:SF19">
    <property type="entry name" value="OS06G0641600 PROTEIN"/>
    <property type="match status" value="1"/>
</dbReference>
<dbReference type="InterPro" id="IPR002401">
    <property type="entry name" value="Cyt_P450_E_grp-I"/>
</dbReference>
<evidence type="ECO:0000256" key="2">
    <source>
        <dbReference type="ARBA" id="ARBA00004167"/>
    </source>
</evidence>
<evidence type="ECO:0000313" key="15">
    <source>
        <dbReference type="Proteomes" id="UP001054889"/>
    </source>
</evidence>
<evidence type="ECO:0000256" key="13">
    <source>
        <dbReference type="RuleBase" id="RU000461"/>
    </source>
</evidence>